<dbReference type="AlphaFoldDB" id="A0AAW4VV09"/>
<gene>
    <name evidence="3" type="ORF">LKD22_01445</name>
</gene>
<comment type="caution">
    <text evidence="3">The sequence shown here is derived from an EMBL/GenBank/DDBJ whole genome shotgun (WGS) entry which is preliminary data.</text>
</comment>
<evidence type="ECO:0000313" key="3">
    <source>
        <dbReference type="EMBL" id="MCC2175804.1"/>
    </source>
</evidence>
<dbReference type="GO" id="GO:1990904">
    <property type="term" value="C:ribonucleoprotein complex"/>
    <property type="evidence" value="ECO:0007669"/>
    <property type="project" value="UniProtKB-KW"/>
</dbReference>
<evidence type="ECO:0000256" key="1">
    <source>
        <dbReference type="ARBA" id="ARBA00022980"/>
    </source>
</evidence>
<dbReference type="InterPro" id="IPR008991">
    <property type="entry name" value="Translation_prot_SH3-like_sf"/>
</dbReference>
<keyword evidence="4" id="KW-1185">Reference proteome</keyword>
<dbReference type="CDD" id="cd06088">
    <property type="entry name" value="KOW_RPL14"/>
    <property type="match status" value="1"/>
</dbReference>
<proteinExistence type="predicted"/>
<dbReference type="RefSeq" id="WP_110435388.1">
    <property type="nucleotide sequence ID" value="NZ_DBEZDI010000070.1"/>
</dbReference>
<evidence type="ECO:0000256" key="2">
    <source>
        <dbReference type="ARBA" id="ARBA00023274"/>
    </source>
</evidence>
<dbReference type="SUPFAM" id="SSF50104">
    <property type="entry name" value="Translation proteins SH3-like domain"/>
    <property type="match status" value="1"/>
</dbReference>
<dbReference type="GeneID" id="98660375"/>
<protein>
    <submittedName>
        <fullName evidence="3">KOW domain-containing RNA-binding protein</fullName>
    </submittedName>
</protein>
<keyword evidence="1" id="KW-0689">Ribosomal protein</keyword>
<reference evidence="3 4" key="1">
    <citation type="submission" date="2021-10" db="EMBL/GenBank/DDBJ databases">
        <title>Anaerobic single-cell dispensing facilitates the cultivation of human gut bacteria.</title>
        <authorList>
            <person name="Afrizal A."/>
        </authorList>
    </citation>
    <scope>NUCLEOTIDE SEQUENCE [LARGE SCALE GENOMIC DNA]</scope>
    <source>
        <strain evidence="3 4">CLA-AA-H270</strain>
    </source>
</reference>
<name>A0AAW4VV09_9FIRM</name>
<dbReference type="GO" id="GO:0005840">
    <property type="term" value="C:ribosome"/>
    <property type="evidence" value="ECO:0007669"/>
    <property type="project" value="UniProtKB-KW"/>
</dbReference>
<dbReference type="Proteomes" id="UP001298753">
    <property type="component" value="Unassembled WGS sequence"/>
</dbReference>
<sequence>MAEIRTADIVLSLTGRDRGQLMLVVAEEGDFLLLANGRARRAENPKRKRRKHVSLQGPCDERTRLKLQSESRLTNSEIRKALALWTGDENAN</sequence>
<keyword evidence="2" id="KW-0687">Ribonucleoprotein</keyword>
<evidence type="ECO:0000313" key="4">
    <source>
        <dbReference type="Proteomes" id="UP001298753"/>
    </source>
</evidence>
<organism evidence="3 4">
    <name type="scientific">Agathobaculum butyriciproducens</name>
    <dbReference type="NCBI Taxonomy" id="1628085"/>
    <lineage>
        <taxon>Bacteria</taxon>
        <taxon>Bacillati</taxon>
        <taxon>Bacillota</taxon>
        <taxon>Clostridia</taxon>
        <taxon>Eubacteriales</taxon>
        <taxon>Butyricicoccaceae</taxon>
        <taxon>Agathobaculum</taxon>
    </lineage>
</organism>
<dbReference type="EMBL" id="JAJEPX010000002">
    <property type="protein sequence ID" value="MCC2175804.1"/>
    <property type="molecule type" value="Genomic_DNA"/>
</dbReference>
<dbReference type="InterPro" id="IPR041985">
    <property type="entry name" value="Ribosomal_eL14_KOW"/>
</dbReference>
<accession>A0AAW4VV09</accession>